<evidence type="ECO:0000256" key="2">
    <source>
        <dbReference type="ARBA" id="ARBA00022801"/>
    </source>
</evidence>
<gene>
    <name evidence="7" type="ORF">HIR71_03430</name>
</gene>
<evidence type="ECO:0000256" key="1">
    <source>
        <dbReference type="ARBA" id="ARBA00022741"/>
    </source>
</evidence>
<dbReference type="GO" id="GO:0016829">
    <property type="term" value="F:lyase activity"/>
    <property type="evidence" value="ECO:0007669"/>
    <property type="project" value="UniProtKB-KW"/>
</dbReference>
<dbReference type="SUPFAM" id="SSF50891">
    <property type="entry name" value="Cyclophilin-like"/>
    <property type="match status" value="2"/>
</dbReference>
<evidence type="ECO:0000256" key="4">
    <source>
        <dbReference type="SAM" id="MobiDB-lite"/>
    </source>
</evidence>
<dbReference type="GO" id="GO:0016787">
    <property type="term" value="F:hydrolase activity"/>
    <property type="evidence" value="ECO:0007669"/>
    <property type="project" value="UniProtKB-KW"/>
</dbReference>
<evidence type="ECO:0000313" key="8">
    <source>
        <dbReference type="Proteomes" id="UP000562124"/>
    </source>
</evidence>
<feature type="domain" description="Carboxyltransferase" evidence="6">
    <location>
        <begin position="304"/>
        <end position="573"/>
    </location>
</feature>
<proteinExistence type="predicted"/>
<protein>
    <submittedName>
        <fullName evidence="7">5-oxoprolinase/urea amidolyase family protein</fullName>
    </submittedName>
</protein>
<feature type="domain" description="Carboxyltransferase" evidence="5">
    <location>
        <begin position="36"/>
        <end position="226"/>
    </location>
</feature>
<evidence type="ECO:0000313" key="7">
    <source>
        <dbReference type="EMBL" id="NMR19275.1"/>
    </source>
</evidence>
<keyword evidence="7" id="KW-0456">Lyase</keyword>
<keyword evidence="1" id="KW-0547">Nucleotide-binding</keyword>
<dbReference type="InterPro" id="IPR003778">
    <property type="entry name" value="CT_A_B"/>
</dbReference>
<sequence length="574" mass="59880">MRPRGHRRRRRHRDCRPRRAGAGRRAGDELPVSARRTVRRVGDRALLVECADLDEVVALHARLVAAPLDGQGDVLAAARTVLVRLTTPTARARVARALAELPADRVTPRSDGRLVTVDTVYDGADLADVAQLTGLSPEGVVDAHTGQVWTAAFGGFAPGFAYLVGENDTLDVPRRRTPRTAVPAGSVALAGNFSAIYPRESPGGWQLVGRTGERMWDLDRDPPALVRPGDRVRYRAVREVVTTTAPAGSVTFSSPLAAPAAPSVAGFSPRRAAAGPHMSVPALVVVSPGVQTLVEDLGRPGLFDLGVSPSGALDRGAAARANRLVGNPRGAAVLETVPGGVEFGAAGDLVLAVTGAPAPLTVRTPDGGAWHPPPDAPFALRDGETLTLEVPAAGLRSYVAVRGGLDAVEVLGSRATDVMSGIGPAPLVTGDALPIADPRPRSVVAAPEVSPRIARGTVSVAVVPGPRDDWFTEEARCSLVEQDWTVTDRSNRIGLRLDGRPLERAVMAQLPSEGTIAGAIQVPASGLPVVFLADHPVSGGYPVIGVVSDADLDRLAQARPGDVLRFVPADEPTS</sequence>
<dbReference type="Gene3D" id="2.40.100.10">
    <property type="entry name" value="Cyclophilin-like"/>
    <property type="match status" value="2"/>
</dbReference>
<dbReference type="NCBIfam" id="TIGR00724">
    <property type="entry name" value="urea_amlyse_rel"/>
    <property type="match status" value="1"/>
</dbReference>
<feature type="compositionally biased region" description="Basic residues" evidence="4">
    <location>
        <begin position="1"/>
        <end position="22"/>
    </location>
</feature>
<evidence type="ECO:0000259" key="6">
    <source>
        <dbReference type="SMART" id="SM00797"/>
    </source>
</evidence>
<dbReference type="InterPro" id="IPR029000">
    <property type="entry name" value="Cyclophilin-like_dom_sf"/>
</dbReference>
<dbReference type="InterPro" id="IPR052708">
    <property type="entry name" value="PxpC"/>
</dbReference>
<dbReference type="EMBL" id="JABCJJ010000003">
    <property type="protein sequence ID" value="NMR19275.1"/>
    <property type="molecule type" value="Genomic_DNA"/>
</dbReference>
<dbReference type="SMART" id="SM00797">
    <property type="entry name" value="AHS2"/>
    <property type="match status" value="1"/>
</dbReference>
<dbReference type="Gene3D" id="3.30.1360.40">
    <property type="match status" value="1"/>
</dbReference>
<dbReference type="Pfam" id="PF02626">
    <property type="entry name" value="CT_A_B"/>
    <property type="match status" value="1"/>
</dbReference>
<dbReference type="Proteomes" id="UP000562124">
    <property type="component" value="Unassembled WGS sequence"/>
</dbReference>
<dbReference type="SMART" id="SM00796">
    <property type="entry name" value="AHS1"/>
    <property type="match status" value="1"/>
</dbReference>
<accession>A0A7Y0QGI9</accession>
<dbReference type="GO" id="GO:0005524">
    <property type="term" value="F:ATP binding"/>
    <property type="evidence" value="ECO:0007669"/>
    <property type="project" value="UniProtKB-KW"/>
</dbReference>
<evidence type="ECO:0000259" key="5">
    <source>
        <dbReference type="SMART" id="SM00796"/>
    </source>
</evidence>
<organism evidence="7 8">
    <name type="scientific">Cellulomonas fimi</name>
    <dbReference type="NCBI Taxonomy" id="1708"/>
    <lineage>
        <taxon>Bacteria</taxon>
        <taxon>Bacillati</taxon>
        <taxon>Actinomycetota</taxon>
        <taxon>Actinomycetes</taxon>
        <taxon>Micrococcales</taxon>
        <taxon>Cellulomonadaceae</taxon>
        <taxon>Cellulomonas</taxon>
    </lineage>
</organism>
<dbReference type="PANTHER" id="PTHR43309">
    <property type="entry name" value="5-OXOPROLINASE SUBUNIT C"/>
    <property type="match status" value="1"/>
</dbReference>
<evidence type="ECO:0000256" key="3">
    <source>
        <dbReference type="ARBA" id="ARBA00022840"/>
    </source>
</evidence>
<feature type="region of interest" description="Disordered" evidence="4">
    <location>
        <begin position="1"/>
        <end position="30"/>
    </location>
</feature>
<dbReference type="InterPro" id="IPR003833">
    <property type="entry name" value="CT_C_D"/>
</dbReference>
<comment type="caution">
    <text evidence="7">The sequence shown here is derived from an EMBL/GenBank/DDBJ whole genome shotgun (WGS) entry which is preliminary data.</text>
</comment>
<dbReference type="AlphaFoldDB" id="A0A7Y0QGI9"/>
<dbReference type="PANTHER" id="PTHR43309:SF3">
    <property type="entry name" value="5-OXOPROLINASE SUBUNIT C"/>
    <property type="match status" value="1"/>
</dbReference>
<reference evidence="7 8" key="1">
    <citation type="submission" date="2020-04" db="EMBL/GenBank/DDBJ databases">
        <title>Sequencing and Assembly of C. fimi.</title>
        <authorList>
            <person name="Ramsey A.R."/>
        </authorList>
    </citation>
    <scope>NUCLEOTIDE SEQUENCE [LARGE SCALE GENOMIC DNA]</scope>
    <source>
        <strain evidence="7 8">SB</strain>
    </source>
</reference>
<keyword evidence="8" id="KW-1185">Reference proteome</keyword>
<dbReference type="Pfam" id="PF02682">
    <property type="entry name" value="CT_C_D"/>
    <property type="match status" value="1"/>
</dbReference>
<name>A0A7Y0QGI9_CELFI</name>
<keyword evidence="2" id="KW-0378">Hydrolase</keyword>
<keyword evidence="3" id="KW-0067">ATP-binding</keyword>